<keyword evidence="4 5" id="KW-0472">Membrane</keyword>
<dbReference type="Pfam" id="PF07291">
    <property type="entry name" value="MauE"/>
    <property type="match status" value="1"/>
</dbReference>
<name>A0ABR6ETV6_9SPHI</name>
<feature type="transmembrane region" description="Helical" evidence="5">
    <location>
        <begin position="63"/>
        <end position="81"/>
    </location>
</feature>
<evidence type="ECO:0000256" key="4">
    <source>
        <dbReference type="ARBA" id="ARBA00023136"/>
    </source>
</evidence>
<dbReference type="EMBL" id="WNXC01000001">
    <property type="protein sequence ID" value="MBB2148482.1"/>
    <property type="molecule type" value="Genomic_DNA"/>
</dbReference>
<dbReference type="RefSeq" id="WP_182954480.1">
    <property type="nucleotide sequence ID" value="NZ_WNXC01000001.1"/>
</dbReference>
<proteinExistence type="predicted"/>
<evidence type="ECO:0000256" key="5">
    <source>
        <dbReference type="SAM" id="Phobius"/>
    </source>
</evidence>
<gene>
    <name evidence="7" type="ORF">GM920_06110</name>
</gene>
<feature type="transmembrane region" description="Helical" evidence="5">
    <location>
        <begin position="128"/>
        <end position="146"/>
    </location>
</feature>
<evidence type="ECO:0000256" key="3">
    <source>
        <dbReference type="ARBA" id="ARBA00022989"/>
    </source>
</evidence>
<evidence type="ECO:0000256" key="1">
    <source>
        <dbReference type="ARBA" id="ARBA00004141"/>
    </source>
</evidence>
<protein>
    <recommendedName>
        <fullName evidence="6">Methylamine utilisation protein MauE domain-containing protein</fullName>
    </recommendedName>
</protein>
<feature type="domain" description="Methylamine utilisation protein MauE" evidence="6">
    <location>
        <begin position="19"/>
        <end position="145"/>
    </location>
</feature>
<evidence type="ECO:0000313" key="7">
    <source>
        <dbReference type="EMBL" id="MBB2148482.1"/>
    </source>
</evidence>
<keyword evidence="3 5" id="KW-1133">Transmembrane helix</keyword>
<organism evidence="7 8">
    <name type="scientific">Pedobacter gandavensis</name>
    <dbReference type="NCBI Taxonomy" id="2679963"/>
    <lineage>
        <taxon>Bacteria</taxon>
        <taxon>Pseudomonadati</taxon>
        <taxon>Bacteroidota</taxon>
        <taxon>Sphingobacteriia</taxon>
        <taxon>Sphingobacteriales</taxon>
        <taxon>Sphingobacteriaceae</taxon>
        <taxon>Pedobacter</taxon>
    </lineage>
</organism>
<feature type="transmembrane region" description="Helical" evidence="5">
    <location>
        <begin position="20"/>
        <end position="38"/>
    </location>
</feature>
<keyword evidence="2 5" id="KW-0812">Transmembrane</keyword>
<dbReference type="Proteomes" id="UP000636110">
    <property type="component" value="Unassembled WGS sequence"/>
</dbReference>
<dbReference type="InterPro" id="IPR009908">
    <property type="entry name" value="Methylamine_util_MauE"/>
</dbReference>
<sequence>METTLRKTSRFHLSEKAKEIIVDIITYLFILLFVYTAYSKFKTIDSFKIILERSPLTGPYHDFIAWAVPIVETLISALLIIPFTKRIGLYASLLLMVLFTGFLTYGILSGSQLPCHCGGVISSLTWQQHIWFNISFIILAILGLYLNKKSLRA</sequence>
<reference evidence="7 8" key="1">
    <citation type="submission" date="2019-11" db="EMBL/GenBank/DDBJ databases">
        <title>Description of Pedobacter sp. LMG 31462T.</title>
        <authorList>
            <person name="Carlier A."/>
            <person name="Qi S."/>
            <person name="Vandamme P."/>
        </authorList>
    </citation>
    <scope>NUCLEOTIDE SEQUENCE [LARGE SCALE GENOMIC DNA]</scope>
    <source>
        <strain evidence="7 8">LMG 31462</strain>
    </source>
</reference>
<keyword evidence="8" id="KW-1185">Reference proteome</keyword>
<evidence type="ECO:0000256" key="2">
    <source>
        <dbReference type="ARBA" id="ARBA00022692"/>
    </source>
</evidence>
<evidence type="ECO:0000313" key="8">
    <source>
        <dbReference type="Proteomes" id="UP000636110"/>
    </source>
</evidence>
<evidence type="ECO:0000259" key="6">
    <source>
        <dbReference type="Pfam" id="PF07291"/>
    </source>
</evidence>
<feature type="transmembrane region" description="Helical" evidence="5">
    <location>
        <begin position="88"/>
        <end position="108"/>
    </location>
</feature>
<comment type="caution">
    <text evidence="7">The sequence shown here is derived from an EMBL/GenBank/DDBJ whole genome shotgun (WGS) entry which is preliminary data.</text>
</comment>
<accession>A0ABR6ETV6</accession>
<comment type="subcellular location">
    <subcellularLocation>
        <location evidence="1">Membrane</location>
        <topology evidence="1">Multi-pass membrane protein</topology>
    </subcellularLocation>
</comment>